<dbReference type="PROSITE" id="PS51898">
    <property type="entry name" value="TYR_RECOMBINASE"/>
    <property type="match status" value="1"/>
</dbReference>
<proteinExistence type="inferred from homology"/>
<dbReference type="Gene3D" id="1.10.443.10">
    <property type="entry name" value="Intergrase catalytic core"/>
    <property type="match status" value="1"/>
</dbReference>
<comment type="similarity">
    <text evidence="1">Belongs to the 'phage' integrase family.</text>
</comment>
<sequence length="379" mass="42951">MAARPRKFNLNVPNLYCKLDKRTNKVYWQYRHPITGKFIGFGTNEEHARDAATEANRLLSEQQSRQATLLVDIAISTTQKVQPSITLFKWVERYLEIQAERISDGTLKPTTLKTRKSCALTLAKKLPNIRLKQVDTKSLAMILDEYKDMGKSRMAQLLRSVWIDMFKEAQHSGEVDAGYNPALATRKPKAKVSRERLSLEVWQRIFAAAETMPPYVQNAMLLAVVTGQRREDISNMKFTDVWGGYLHIQQSKTGSKVALPLSLRCNSIGWTLEEVIARCRDRTVSPYLLHHVRAHATIKPGQSVDTSSLSRSFLEARQAAGVKPPKNGTAPSFHEQRSLAERLYSAQGVDTQTLLGHKTQEMTDRYHDDRGADWTTLVV</sequence>
<evidence type="ECO:0000256" key="3">
    <source>
        <dbReference type="ARBA" id="ARBA00023125"/>
    </source>
</evidence>
<protein>
    <submittedName>
        <fullName evidence="8">Bacteriophage lambda integrase, N-terminal domain</fullName>
    </submittedName>
</protein>
<name>A0A380AS47_9GAMM</name>
<evidence type="ECO:0000259" key="6">
    <source>
        <dbReference type="PROSITE" id="PS51898"/>
    </source>
</evidence>
<dbReference type="GO" id="GO:0008907">
    <property type="term" value="F:integrase activity"/>
    <property type="evidence" value="ECO:0007669"/>
    <property type="project" value="InterPro"/>
</dbReference>
<dbReference type="Pfam" id="PF00589">
    <property type="entry name" value="Phage_integrase"/>
    <property type="match status" value="1"/>
</dbReference>
<dbReference type="Gene3D" id="1.10.150.130">
    <property type="match status" value="1"/>
</dbReference>
<keyword evidence="2" id="KW-0229">DNA integration</keyword>
<keyword evidence="4" id="KW-0233">DNA recombination</keyword>
<evidence type="ECO:0000256" key="2">
    <source>
        <dbReference type="ARBA" id="ARBA00022908"/>
    </source>
</evidence>
<dbReference type="InterPro" id="IPR002104">
    <property type="entry name" value="Integrase_catalytic"/>
</dbReference>
<dbReference type="Proteomes" id="UP000255529">
    <property type="component" value="Unassembled WGS sequence"/>
</dbReference>
<dbReference type="SUPFAM" id="SSF56349">
    <property type="entry name" value="DNA breaking-rejoining enzymes"/>
    <property type="match status" value="1"/>
</dbReference>
<dbReference type="PROSITE" id="PS51900">
    <property type="entry name" value="CB"/>
    <property type="match status" value="1"/>
</dbReference>
<dbReference type="AlphaFoldDB" id="A0A380AS47"/>
<dbReference type="GO" id="GO:0003677">
    <property type="term" value="F:DNA binding"/>
    <property type="evidence" value="ECO:0007669"/>
    <property type="project" value="UniProtKB-UniRule"/>
</dbReference>
<reference evidence="8 9" key="1">
    <citation type="submission" date="2018-06" db="EMBL/GenBank/DDBJ databases">
        <authorList>
            <consortium name="Pathogen Informatics"/>
            <person name="Doyle S."/>
        </authorList>
    </citation>
    <scope>NUCLEOTIDE SEQUENCE [LARGE SCALE GENOMIC DNA]</scope>
    <source>
        <strain evidence="8 9">NCTC11544</strain>
    </source>
</reference>
<dbReference type="InterPro" id="IPR013762">
    <property type="entry name" value="Integrase-like_cat_sf"/>
</dbReference>
<keyword evidence="3 5" id="KW-0238">DNA-binding</keyword>
<dbReference type="PANTHER" id="PTHR30349:SF64">
    <property type="entry name" value="PROPHAGE INTEGRASE INTD-RELATED"/>
    <property type="match status" value="1"/>
</dbReference>
<evidence type="ECO:0000313" key="8">
    <source>
        <dbReference type="EMBL" id="SUI86033.1"/>
    </source>
</evidence>
<dbReference type="InterPro" id="IPR010998">
    <property type="entry name" value="Integrase_recombinase_N"/>
</dbReference>
<dbReference type="Pfam" id="PF09003">
    <property type="entry name" value="Arm-DNA-bind_1"/>
    <property type="match status" value="1"/>
</dbReference>
<dbReference type="GO" id="GO:0006310">
    <property type="term" value="P:DNA recombination"/>
    <property type="evidence" value="ECO:0007669"/>
    <property type="project" value="UniProtKB-KW"/>
</dbReference>
<accession>A0A380AS47</accession>
<evidence type="ECO:0000256" key="5">
    <source>
        <dbReference type="PROSITE-ProRule" id="PRU01248"/>
    </source>
</evidence>
<feature type="domain" description="Tyr recombinase" evidence="6">
    <location>
        <begin position="192"/>
        <end position="379"/>
    </location>
</feature>
<evidence type="ECO:0000256" key="1">
    <source>
        <dbReference type="ARBA" id="ARBA00008857"/>
    </source>
</evidence>
<feature type="domain" description="Core-binding (CB)" evidence="7">
    <location>
        <begin position="85"/>
        <end position="170"/>
    </location>
</feature>
<dbReference type="Gene3D" id="3.30.160.60">
    <property type="entry name" value="Classic Zinc Finger"/>
    <property type="match status" value="1"/>
</dbReference>
<gene>
    <name evidence="8" type="ORF">NCTC11544_04887</name>
</gene>
<dbReference type="InterPro" id="IPR050090">
    <property type="entry name" value="Tyrosine_recombinase_XerCD"/>
</dbReference>
<evidence type="ECO:0000259" key="7">
    <source>
        <dbReference type="PROSITE" id="PS51900"/>
    </source>
</evidence>
<dbReference type="PANTHER" id="PTHR30349">
    <property type="entry name" value="PHAGE INTEGRASE-RELATED"/>
    <property type="match status" value="1"/>
</dbReference>
<dbReference type="EMBL" id="UGYN01000002">
    <property type="protein sequence ID" value="SUI86033.1"/>
    <property type="molecule type" value="Genomic_DNA"/>
</dbReference>
<organism evidence="8 9">
    <name type="scientific">Serratia quinivorans</name>
    <dbReference type="NCBI Taxonomy" id="137545"/>
    <lineage>
        <taxon>Bacteria</taxon>
        <taxon>Pseudomonadati</taxon>
        <taxon>Pseudomonadota</taxon>
        <taxon>Gammaproteobacteria</taxon>
        <taxon>Enterobacterales</taxon>
        <taxon>Yersiniaceae</taxon>
        <taxon>Serratia</taxon>
    </lineage>
</organism>
<dbReference type="InterPro" id="IPR011010">
    <property type="entry name" value="DNA_brk_join_enz"/>
</dbReference>
<evidence type="ECO:0000313" key="9">
    <source>
        <dbReference type="Proteomes" id="UP000255529"/>
    </source>
</evidence>
<dbReference type="InterPro" id="IPR015094">
    <property type="entry name" value="Integrase_lambda-typ_DNA-bd_N"/>
</dbReference>
<evidence type="ECO:0000256" key="4">
    <source>
        <dbReference type="ARBA" id="ARBA00023172"/>
    </source>
</evidence>
<dbReference type="InterPro" id="IPR044068">
    <property type="entry name" value="CB"/>
</dbReference>